<dbReference type="OrthoDB" id="6025162at2"/>
<evidence type="ECO:0000313" key="1">
    <source>
        <dbReference type="EMBL" id="TZF90510.1"/>
    </source>
</evidence>
<dbReference type="EMBL" id="VTRV01000036">
    <property type="protein sequence ID" value="TZF90510.1"/>
    <property type="molecule type" value="Genomic_DNA"/>
</dbReference>
<keyword evidence="2" id="KW-1185">Reference proteome</keyword>
<evidence type="ECO:0000313" key="2">
    <source>
        <dbReference type="Proteomes" id="UP000323164"/>
    </source>
</evidence>
<accession>A0A5D8Z751</accession>
<name>A0A5D8Z751_9GAMM</name>
<proteinExistence type="predicted"/>
<sequence>MKLDLYRRPDGALVVVPTRFACGLPTTTPAGLRYVRTVSLELRVLGDALVLDIGLHGFAVAAGADEALLRSCATVSASHA</sequence>
<protein>
    <submittedName>
        <fullName evidence="1">Uncharacterized protein</fullName>
    </submittedName>
</protein>
<dbReference type="RefSeq" id="WP_149352254.1">
    <property type="nucleotide sequence ID" value="NZ_VTRV01000036.1"/>
</dbReference>
<reference evidence="1 2" key="1">
    <citation type="submission" date="2019-08" db="EMBL/GenBank/DDBJ databases">
        <title>Draft genome sequence of Lysobacter sp. UKS-15.</title>
        <authorList>
            <person name="Im W.-T."/>
        </authorList>
    </citation>
    <scope>NUCLEOTIDE SEQUENCE [LARGE SCALE GENOMIC DNA]</scope>
    <source>
        <strain evidence="1 2">UKS-15</strain>
    </source>
</reference>
<organism evidence="1 2">
    <name type="scientific">Cognatilysobacter lacus</name>
    <dbReference type="NCBI Taxonomy" id="1643323"/>
    <lineage>
        <taxon>Bacteria</taxon>
        <taxon>Pseudomonadati</taxon>
        <taxon>Pseudomonadota</taxon>
        <taxon>Gammaproteobacteria</taxon>
        <taxon>Lysobacterales</taxon>
        <taxon>Lysobacteraceae</taxon>
        <taxon>Cognatilysobacter</taxon>
    </lineage>
</organism>
<dbReference type="AlphaFoldDB" id="A0A5D8Z751"/>
<comment type="caution">
    <text evidence="1">The sequence shown here is derived from an EMBL/GenBank/DDBJ whole genome shotgun (WGS) entry which is preliminary data.</text>
</comment>
<gene>
    <name evidence="1" type="ORF">FW784_04980</name>
</gene>
<dbReference type="Proteomes" id="UP000323164">
    <property type="component" value="Unassembled WGS sequence"/>
</dbReference>